<name>A0A432WGC4_9GAMM</name>
<dbReference type="GO" id="GO:0046872">
    <property type="term" value="F:metal ion binding"/>
    <property type="evidence" value="ECO:0007669"/>
    <property type="project" value="UniProtKB-KW"/>
</dbReference>
<gene>
    <name evidence="11" type="ORF">CWE11_07080</name>
</gene>
<keyword evidence="2" id="KW-0597">Phosphoprotein</keyword>
<accession>A0A432WGC4</accession>
<feature type="binding site" evidence="8">
    <location>
        <position position="41"/>
    </location>
    <ligand>
        <name>Mg(2+)</name>
        <dbReference type="ChEBI" id="CHEBI:18420"/>
    </ligand>
</feature>
<comment type="similarity">
    <text evidence="1 9">Belongs to the alkaline phosphatase family.</text>
</comment>
<evidence type="ECO:0000256" key="1">
    <source>
        <dbReference type="ARBA" id="ARBA00005984"/>
    </source>
</evidence>
<feature type="binding site" evidence="8">
    <location>
        <position position="273"/>
    </location>
    <ligand>
        <name>Zn(2+)</name>
        <dbReference type="ChEBI" id="CHEBI:29105"/>
        <label>2</label>
    </ligand>
</feature>
<feature type="binding site" evidence="8">
    <location>
        <position position="413"/>
    </location>
    <ligand>
        <name>Zn(2+)</name>
        <dbReference type="ChEBI" id="CHEBI:29105"/>
        <label>2</label>
    </ligand>
</feature>
<evidence type="ECO:0000256" key="9">
    <source>
        <dbReference type="RuleBase" id="RU003946"/>
    </source>
</evidence>
<evidence type="ECO:0000256" key="6">
    <source>
        <dbReference type="ARBA" id="ARBA00022842"/>
    </source>
</evidence>
<evidence type="ECO:0000313" key="12">
    <source>
        <dbReference type="Proteomes" id="UP000288405"/>
    </source>
</evidence>
<dbReference type="SMART" id="SM00098">
    <property type="entry name" value="alkPPc"/>
    <property type="match status" value="1"/>
</dbReference>
<sequence length="448" mass="49896">MMKRFIASLALVAVAVGFNSSPVAAEEQAQGPQRIILVIADGMGFPYVTAYRHFKDGRDYTLDSDVQSTLFDRYLVGMASTYPADDTQVTDSAASATALATGYKTFNGAISVDAEHNPIRTVMQYAKDNDWRTGTVVTTRVTHATPAAFFAHVPSRRMEAEIADQMAALRDDGSPNFDIVLGSGTRFFVREEEDGTEVNHVETLQAAGVSFVDEYEQLQTLDTLPVFGLFHDDSFPYVIDDKKRLRMMSQEALRLLDQDDRPYIIMIEASMVDWCGHANDIACAMHEMAELEELMEFLYSYANERDDTAVILTADHSTGGLTLGADGDYKFRAGEIHKIGRGLRTMAVDLVDMPAVDWNDYVEKYIPFPLSSNHQAALREHASRSERNRQAIQNVLVDIVRAHTGAGWTTGGHTGEDVPVISFGPWSDYFRGFQDQTDIGRQLIEWVQ</sequence>
<keyword evidence="3 8" id="KW-0479">Metal-binding</keyword>
<feature type="binding site" evidence="8">
    <location>
        <position position="315"/>
    </location>
    <ligand>
        <name>Zn(2+)</name>
        <dbReference type="ChEBI" id="CHEBI:29105"/>
        <label>2</label>
    </ligand>
</feature>
<feature type="active site" description="Phosphoserine intermediate" evidence="7">
    <location>
        <position position="92"/>
    </location>
</feature>
<dbReference type="PANTHER" id="PTHR11596">
    <property type="entry name" value="ALKALINE PHOSPHATASE"/>
    <property type="match status" value="1"/>
</dbReference>
<evidence type="ECO:0000256" key="7">
    <source>
        <dbReference type="PIRSR" id="PIRSR601952-1"/>
    </source>
</evidence>
<dbReference type="PANTHER" id="PTHR11596:SF5">
    <property type="entry name" value="ALKALINE PHOSPHATASE"/>
    <property type="match status" value="1"/>
</dbReference>
<dbReference type="CDD" id="cd16012">
    <property type="entry name" value="ALP"/>
    <property type="match status" value="1"/>
</dbReference>
<dbReference type="PRINTS" id="PR00113">
    <property type="entry name" value="ALKPHPHTASE"/>
</dbReference>
<feature type="binding site" evidence="8">
    <location>
        <position position="316"/>
    </location>
    <ligand>
        <name>Zn(2+)</name>
        <dbReference type="ChEBI" id="CHEBI:29105"/>
        <label>2</label>
    </ligand>
</feature>
<dbReference type="Proteomes" id="UP000288405">
    <property type="component" value="Unassembled WGS sequence"/>
</dbReference>
<dbReference type="InterPro" id="IPR017850">
    <property type="entry name" value="Alkaline_phosphatase_core_sf"/>
</dbReference>
<feature type="binding site" evidence="8">
    <location>
        <position position="145"/>
    </location>
    <ligand>
        <name>Mg(2+)</name>
        <dbReference type="ChEBI" id="CHEBI:18420"/>
    </ligand>
</feature>
<evidence type="ECO:0000256" key="2">
    <source>
        <dbReference type="ARBA" id="ARBA00022553"/>
    </source>
</evidence>
<feature type="binding site" evidence="8">
    <location>
        <position position="41"/>
    </location>
    <ligand>
        <name>Zn(2+)</name>
        <dbReference type="ChEBI" id="CHEBI:29105"/>
        <label>2</label>
    </ligand>
</feature>
<feature type="binding site" evidence="8">
    <location>
        <position position="143"/>
    </location>
    <ligand>
        <name>Mg(2+)</name>
        <dbReference type="ChEBI" id="CHEBI:18420"/>
    </ligand>
</feature>
<keyword evidence="5 8" id="KW-0862">Zinc</keyword>
<feature type="binding site" evidence="8">
    <location>
        <position position="277"/>
    </location>
    <ligand>
        <name>Zn(2+)</name>
        <dbReference type="ChEBI" id="CHEBI:29105"/>
        <label>2</label>
    </ligand>
</feature>
<dbReference type="AlphaFoldDB" id="A0A432WGC4"/>
<evidence type="ECO:0000256" key="8">
    <source>
        <dbReference type="PIRSR" id="PIRSR601952-2"/>
    </source>
</evidence>
<dbReference type="InterPro" id="IPR018299">
    <property type="entry name" value="Alkaline_phosphatase_AS"/>
</dbReference>
<dbReference type="PROSITE" id="PS00123">
    <property type="entry name" value="ALKALINE_PHOSPHATASE"/>
    <property type="match status" value="1"/>
</dbReference>
<reference evidence="11 12" key="1">
    <citation type="journal article" date="2011" name="Front. Microbiol.">
        <title>Genomic signatures of strain selection and enhancement in Bacillus atrophaeus var. globigii, a historical biowarfare simulant.</title>
        <authorList>
            <person name="Gibbons H.S."/>
            <person name="Broomall S.M."/>
            <person name="McNew L.A."/>
            <person name="Daligault H."/>
            <person name="Chapman C."/>
            <person name="Bruce D."/>
            <person name="Karavis M."/>
            <person name="Krepps M."/>
            <person name="McGregor P.A."/>
            <person name="Hong C."/>
            <person name="Park K.H."/>
            <person name="Akmal A."/>
            <person name="Feldman A."/>
            <person name="Lin J.S."/>
            <person name="Chang W.E."/>
            <person name="Higgs B.W."/>
            <person name="Demirev P."/>
            <person name="Lindquist J."/>
            <person name="Liem A."/>
            <person name="Fochler E."/>
            <person name="Read T.D."/>
            <person name="Tapia R."/>
            <person name="Johnson S."/>
            <person name="Bishop-Lilly K.A."/>
            <person name="Detter C."/>
            <person name="Han C."/>
            <person name="Sozhamannan S."/>
            <person name="Rosenzweig C.N."/>
            <person name="Skowronski E.W."/>
        </authorList>
    </citation>
    <scope>NUCLEOTIDE SEQUENCE [LARGE SCALE GENOMIC DNA]</scope>
    <source>
        <strain evidence="11 12">GYP-17</strain>
    </source>
</reference>
<evidence type="ECO:0000256" key="10">
    <source>
        <dbReference type="SAM" id="SignalP"/>
    </source>
</evidence>
<feature type="binding site" evidence="8">
    <location>
        <position position="268"/>
    </location>
    <ligand>
        <name>Mg(2+)</name>
        <dbReference type="ChEBI" id="CHEBI:18420"/>
    </ligand>
</feature>
<evidence type="ECO:0000256" key="5">
    <source>
        <dbReference type="ARBA" id="ARBA00022833"/>
    </source>
</evidence>
<comment type="caution">
    <text evidence="11">The sequence shown here is derived from an EMBL/GenBank/DDBJ whole genome shotgun (WGS) entry which is preliminary data.</text>
</comment>
<proteinExistence type="inferred from homology"/>
<keyword evidence="4" id="KW-0378">Hydrolase</keyword>
<protein>
    <submittedName>
        <fullName evidence="11">Alkaline phosphatase</fullName>
    </submittedName>
</protein>
<dbReference type="Pfam" id="PF00245">
    <property type="entry name" value="Alk_phosphatase"/>
    <property type="match status" value="1"/>
</dbReference>
<keyword evidence="6 8" id="KW-0460">Magnesium</keyword>
<evidence type="ECO:0000256" key="3">
    <source>
        <dbReference type="ARBA" id="ARBA00022723"/>
    </source>
</evidence>
<dbReference type="RefSeq" id="WP_126776919.1">
    <property type="nucleotide sequence ID" value="NZ_PIPM01000006.1"/>
</dbReference>
<dbReference type="GO" id="GO:0004035">
    <property type="term" value="F:alkaline phosphatase activity"/>
    <property type="evidence" value="ECO:0007669"/>
    <property type="project" value="TreeGrafter"/>
</dbReference>
<dbReference type="Gene3D" id="3.40.720.10">
    <property type="entry name" value="Alkaline Phosphatase, subunit A"/>
    <property type="match status" value="1"/>
</dbReference>
<evidence type="ECO:0000256" key="4">
    <source>
        <dbReference type="ARBA" id="ARBA00022801"/>
    </source>
</evidence>
<keyword evidence="10" id="KW-0732">Signal</keyword>
<feature type="chain" id="PRO_5019104500" evidence="10">
    <location>
        <begin position="26"/>
        <end position="448"/>
    </location>
</feature>
<dbReference type="SUPFAM" id="SSF53649">
    <property type="entry name" value="Alkaline phosphatase-like"/>
    <property type="match status" value="1"/>
</dbReference>
<dbReference type="Gene3D" id="1.10.60.40">
    <property type="match status" value="1"/>
</dbReference>
<feature type="signal peptide" evidence="10">
    <location>
        <begin position="1"/>
        <end position="25"/>
    </location>
</feature>
<evidence type="ECO:0000313" key="11">
    <source>
        <dbReference type="EMBL" id="RUO32791.1"/>
    </source>
</evidence>
<dbReference type="InterPro" id="IPR001952">
    <property type="entry name" value="Alkaline_phosphatase"/>
</dbReference>
<keyword evidence="12" id="KW-1185">Reference proteome</keyword>
<dbReference type="EMBL" id="PIPM01000006">
    <property type="protein sequence ID" value="RUO32791.1"/>
    <property type="molecule type" value="Genomic_DNA"/>
</dbReference>
<comment type="cofactor">
    <cofactor evidence="8">
        <name>Zn(2+)</name>
        <dbReference type="ChEBI" id="CHEBI:29105"/>
    </cofactor>
    <text evidence="8">Binds 2 Zn(2+) ions.</text>
</comment>
<comment type="cofactor">
    <cofactor evidence="8">
        <name>Mg(2+)</name>
        <dbReference type="ChEBI" id="CHEBI:18420"/>
    </cofactor>
    <text evidence="8">Binds 1 Mg(2+) ion.</text>
</comment>
<dbReference type="OrthoDB" id="9794455at2"/>
<organism evidence="11 12">
    <name type="scientific">Aliidiomarina sanyensis</name>
    <dbReference type="NCBI Taxonomy" id="1249555"/>
    <lineage>
        <taxon>Bacteria</taxon>
        <taxon>Pseudomonadati</taxon>
        <taxon>Pseudomonadota</taxon>
        <taxon>Gammaproteobacteria</taxon>
        <taxon>Alteromonadales</taxon>
        <taxon>Idiomarinaceae</taxon>
        <taxon>Aliidiomarina</taxon>
    </lineage>
</organism>